<reference evidence="2" key="1">
    <citation type="submission" date="2021-05" db="EMBL/GenBank/DDBJ databases">
        <authorList>
            <person name="Alioto T."/>
            <person name="Alioto T."/>
            <person name="Gomez Garrido J."/>
        </authorList>
    </citation>
    <scope>NUCLEOTIDE SEQUENCE</scope>
</reference>
<dbReference type="InterPro" id="IPR050863">
    <property type="entry name" value="CenT-Element_Derived"/>
</dbReference>
<evidence type="ECO:0000313" key="2">
    <source>
        <dbReference type="EMBL" id="CAG6787733.1"/>
    </source>
</evidence>
<feature type="domain" description="DDE-1" evidence="1">
    <location>
        <begin position="212"/>
        <end position="359"/>
    </location>
</feature>
<dbReference type="InterPro" id="IPR036397">
    <property type="entry name" value="RNaseH_sf"/>
</dbReference>
<dbReference type="GO" id="GO:0005634">
    <property type="term" value="C:nucleus"/>
    <property type="evidence" value="ECO:0007669"/>
    <property type="project" value="TreeGrafter"/>
</dbReference>
<dbReference type="Gene3D" id="3.30.420.10">
    <property type="entry name" value="Ribonuclease H-like superfamily/Ribonuclease H"/>
    <property type="match status" value="1"/>
</dbReference>
<organism evidence="2">
    <name type="scientific">Cacopsylla melanoneura</name>
    <dbReference type="NCBI Taxonomy" id="428564"/>
    <lineage>
        <taxon>Eukaryota</taxon>
        <taxon>Metazoa</taxon>
        <taxon>Ecdysozoa</taxon>
        <taxon>Arthropoda</taxon>
        <taxon>Hexapoda</taxon>
        <taxon>Insecta</taxon>
        <taxon>Pterygota</taxon>
        <taxon>Neoptera</taxon>
        <taxon>Paraneoptera</taxon>
        <taxon>Hemiptera</taxon>
        <taxon>Sternorrhyncha</taxon>
        <taxon>Psylloidea</taxon>
        <taxon>Psyllidae</taxon>
        <taxon>Psyllinae</taxon>
        <taxon>Cacopsylla</taxon>
    </lineage>
</organism>
<dbReference type="AlphaFoldDB" id="A0A8D9BLV7"/>
<accession>A0A8D9BLV7</accession>
<evidence type="ECO:0000259" key="1">
    <source>
        <dbReference type="Pfam" id="PF03184"/>
    </source>
</evidence>
<dbReference type="GO" id="GO:0003677">
    <property type="term" value="F:DNA binding"/>
    <property type="evidence" value="ECO:0007669"/>
    <property type="project" value="TreeGrafter"/>
</dbReference>
<name>A0A8D9BLV7_9HEMI</name>
<dbReference type="InterPro" id="IPR004875">
    <property type="entry name" value="DDE_SF_endonuclease_dom"/>
</dbReference>
<proteinExistence type="predicted"/>
<sequence length="449" mass="51024">MTRQHRRQAGSRRYLDVDKEDLSQAINDILDGKQTIKGTAKRLGISKNTIKKHMKELKEGRSPKPGKPGVFTEEEECVLAQSIATAADWGFPMDTIDIRVLAKSLLDKMGRVEKRFISNYPGTDWVRSFLERNRSFLTTRLANNLTRGKAEVCTEVLEHFYDNLATTAKDIPPANIFNYDESNLSDDPGRKKLIFRRGVKYPDRLINHTKSATTIMVCGSASGVLLPVYVVYKSENLYDTWITGGPRGSPCCTERCCSGGTLYNRSSHGWFDSNIFQDWFKTCFLPHAKKLNGTKILIGDNLSSHFTCDVLTLCEENNIKFVCLPPHTTHLCQPLDVGFFHPLKVCWRKILLDYKIKNPRFATVPKADFPTLLKKLLDDMADKIGENLKQGFRGCGIHPLDKHQVLRKLPSDTSNLQQMVADSLVSRFKDHGEPRKSHLKFSFKYFRAS</sequence>
<dbReference type="PANTHER" id="PTHR19303:SF74">
    <property type="entry name" value="POGO TRANSPOSABLE ELEMENT WITH KRAB DOMAIN"/>
    <property type="match status" value="1"/>
</dbReference>
<dbReference type="PANTHER" id="PTHR19303">
    <property type="entry name" value="TRANSPOSON"/>
    <property type="match status" value="1"/>
</dbReference>
<dbReference type="Pfam" id="PF03184">
    <property type="entry name" value="DDE_1"/>
    <property type="match status" value="1"/>
</dbReference>
<protein>
    <submittedName>
        <fullName evidence="2">Jerky protein homolog-like</fullName>
    </submittedName>
</protein>
<dbReference type="EMBL" id="HBUF01655742">
    <property type="protein sequence ID" value="CAG6787733.1"/>
    <property type="molecule type" value="Transcribed_RNA"/>
</dbReference>